<evidence type="ECO:0000313" key="2">
    <source>
        <dbReference type="Proteomes" id="UP000027981"/>
    </source>
</evidence>
<dbReference type="AlphaFoldDB" id="A0A075LUG8"/>
<sequence>MLRKILREKIIEGKVNFADLPLFLICGLANIEEE</sequence>
<name>A0A075LUG8_9EURY</name>
<dbReference type="EMBL" id="CP006019">
    <property type="protein sequence ID" value="AIF70019.1"/>
    <property type="molecule type" value="Genomic_DNA"/>
</dbReference>
<proteinExistence type="predicted"/>
<reference evidence="1 2" key="2">
    <citation type="journal article" date="2015" name="Genome Announc.">
        <title>Complete Genome Sequence of Hyperthermophilic Piezophilic Archaeon Palaeococcus pacificus DY20341T, Isolated from Deep-Sea Hydrothermal Sediments.</title>
        <authorList>
            <person name="Zeng X."/>
            <person name="Jebbar M."/>
            <person name="Shao Z."/>
        </authorList>
    </citation>
    <scope>NUCLEOTIDE SEQUENCE [LARGE SCALE GENOMIC DNA]</scope>
    <source>
        <strain evidence="1 2">DY20341</strain>
    </source>
</reference>
<evidence type="ECO:0000313" key="1">
    <source>
        <dbReference type="EMBL" id="AIF70019.1"/>
    </source>
</evidence>
<organism evidence="1 2">
    <name type="scientific">Palaeococcus pacificus DY20341</name>
    <dbReference type="NCBI Taxonomy" id="1343739"/>
    <lineage>
        <taxon>Archaea</taxon>
        <taxon>Methanobacteriati</taxon>
        <taxon>Methanobacteriota</taxon>
        <taxon>Thermococci</taxon>
        <taxon>Thermococcales</taxon>
        <taxon>Thermococcaceae</taxon>
        <taxon>Palaeococcus</taxon>
    </lineage>
</organism>
<dbReference type="Proteomes" id="UP000027981">
    <property type="component" value="Chromosome"/>
</dbReference>
<dbReference type="HOGENOM" id="CLU_220174_0_0_2"/>
<gene>
    <name evidence="1" type="ORF">PAP_08155</name>
</gene>
<reference evidence="2" key="1">
    <citation type="submission" date="2013-06" db="EMBL/GenBank/DDBJ databases">
        <title>Complete Genome Sequence of Hyperthermophilic Palaeococcus pacificus DY20341T, Isolated from a Deep-Sea Hydrothermal Sediments.</title>
        <authorList>
            <person name="Zeng X."/>
            <person name="Shao Z."/>
        </authorList>
    </citation>
    <scope>NUCLEOTIDE SEQUENCE [LARGE SCALE GENOMIC DNA]</scope>
    <source>
        <strain evidence="2">DY20341</strain>
    </source>
</reference>
<protein>
    <submittedName>
        <fullName evidence="1">Uncharacterized protein</fullName>
    </submittedName>
</protein>
<dbReference type="STRING" id="1343739.PAP_08155"/>
<dbReference type="KEGG" id="ppac:PAP_08155"/>
<accession>A0A075LUG8</accession>
<keyword evidence="2" id="KW-1185">Reference proteome</keyword>